<dbReference type="GO" id="GO:0004174">
    <property type="term" value="F:electron-transferring-flavoprotein dehydrogenase activity"/>
    <property type="evidence" value="ECO:0000318"/>
    <property type="project" value="GO_Central"/>
</dbReference>
<evidence type="ECO:0000259" key="1">
    <source>
        <dbReference type="Pfam" id="PF07992"/>
    </source>
</evidence>
<keyword evidence="3" id="KW-1185">Reference proteome</keyword>
<dbReference type="OrthoDB" id="202203at2759"/>
<dbReference type="GO" id="GO:0110076">
    <property type="term" value="P:negative regulation of ferroptosis"/>
    <property type="evidence" value="ECO:0000318"/>
    <property type="project" value="GO_Central"/>
</dbReference>
<dbReference type="Gene3D" id="3.50.50.100">
    <property type="match status" value="1"/>
</dbReference>
<dbReference type="PANTHER" id="PTHR43735:SF11">
    <property type="entry name" value="HYPOTHETICAL OXIDOREDUCTASE (EUROFUNG)"/>
    <property type="match status" value="1"/>
</dbReference>
<protein>
    <recommendedName>
        <fullName evidence="1">FAD/NAD(P)-binding domain-containing protein</fullName>
    </recommendedName>
</protein>
<sequence>MAINRPPTVAIVGGSYVGMNLAKSLLPALPATHRVVVVEANSHFHHLFSLPRFAVLPRGGEEKALIPYTYALDAVEGQAKILHAKALAIHTSEQDPSKGWLKLDRCTDEGDTLDFDYLAIATGTQLQRPWSLASKQSDAATAKRQAVETLQSYQDAVKHAHKIVIVGGGAVGVQVACDIAELYPAQKSITLIHSRQQLMNKFHPDLHKIVTTRFDQRGVQTVLGSRVVIPPLGFPSFVRAQTFDVELQNGSKVTADLVLMCTGQTPRSELLASFAPEAISPDGFINVRPTLQIASSKCNNVFALGDIANSRAGKTVRAAFGQVEIVKCNILHLINEQESELQHFIPGPSGIHLSLGLYESIKFGNPPKQGDPPMNKGIERDLSLDMGIEGMWKRWNVPEGTPWHL</sequence>
<organism evidence="2 3">
    <name type="scientific">Mycosarcoma maydis</name>
    <name type="common">Corn smut fungus</name>
    <name type="synonym">Ustilago maydis</name>
    <dbReference type="NCBI Taxonomy" id="5270"/>
    <lineage>
        <taxon>Eukaryota</taxon>
        <taxon>Fungi</taxon>
        <taxon>Dikarya</taxon>
        <taxon>Basidiomycota</taxon>
        <taxon>Ustilaginomycotina</taxon>
        <taxon>Ustilaginomycetes</taxon>
        <taxon>Ustilaginales</taxon>
        <taxon>Ustilaginaceae</taxon>
        <taxon>Mycosarcoma</taxon>
    </lineage>
</organism>
<dbReference type="RefSeq" id="XP_011391447.1">
    <property type="nucleotide sequence ID" value="XM_011393145.1"/>
</dbReference>
<evidence type="ECO:0000313" key="2">
    <source>
        <dbReference type="EMBL" id="KIS66904.1"/>
    </source>
</evidence>
<dbReference type="GO" id="GO:0050660">
    <property type="term" value="F:flavin adenine dinucleotide binding"/>
    <property type="evidence" value="ECO:0000318"/>
    <property type="project" value="GO_Central"/>
</dbReference>
<dbReference type="GO" id="GO:0031966">
    <property type="term" value="C:mitochondrial membrane"/>
    <property type="evidence" value="ECO:0000318"/>
    <property type="project" value="GO_Central"/>
</dbReference>
<proteinExistence type="predicted"/>
<evidence type="ECO:0000313" key="3">
    <source>
        <dbReference type="Proteomes" id="UP000000561"/>
    </source>
</evidence>
<dbReference type="STRING" id="237631.A0A0D1DR83"/>
<dbReference type="AlphaFoldDB" id="A0A0D1DR83"/>
<dbReference type="VEuPathDB" id="FungiDB:UMAG_05689"/>
<gene>
    <name evidence="2" type="ORF">UMAG_05689</name>
</gene>
<dbReference type="Pfam" id="PF07992">
    <property type="entry name" value="Pyr_redox_2"/>
    <property type="match status" value="1"/>
</dbReference>
<dbReference type="SUPFAM" id="SSF51905">
    <property type="entry name" value="FAD/NAD(P)-binding domain"/>
    <property type="match status" value="1"/>
</dbReference>
<dbReference type="FunFam" id="3.50.50.100:FF:000015">
    <property type="entry name" value="Amid-like NADH oxidoreductase, putative"/>
    <property type="match status" value="1"/>
</dbReference>
<dbReference type="PANTHER" id="PTHR43735">
    <property type="entry name" value="APOPTOSIS-INDUCING FACTOR 1"/>
    <property type="match status" value="1"/>
</dbReference>
<dbReference type="eggNOG" id="KOG2495">
    <property type="taxonomic scope" value="Eukaryota"/>
</dbReference>
<dbReference type="Proteomes" id="UP000000561">
    <property type="component" value="Chromosome 16"/>
</dbReference>
<dbReference type="KEGG" id="uma:UMAG_05689"/>
<dbReference type="PRINTS" id="PR00368">
    <property type="entry name" value="FADPNR"/>
</dbReference>
<name>A0A0D1DR83_MYCMD</name>
<accession>A0A0D1DR83</accession>
<dbReference type="GO" id="GO:0008637">
    <property type="term" value="P:apoptotic mitochondrial changes"/>
    <property type="evidence" value="ECO:0000318"/>
    <property type="project" value="GO_Central"/>
</dbReference>
<dbReference type="OMA" id="QTEPWIN"/>
<dbReference type="GeneID" id="23565509"/>
<dbReference type="InParanoid" id="A0A0D1DR83"/>
<dbReference type="InterPro" id="IPR036188">
    <property type="entry name" value="FAD/NAD-bd_sf"/>
</dbReference>
<feature type="domain" description="FAD/NAD(P)-binding" evidence="1">
    <location>
        <begin position="8"/>
        <end position="319"/>
    </location>
</feature>
<reference evidence="2 3" key="1">
    <citation type="journal article" date="2006" name="Nature">
        <title>Insights from the genome of the biotrophic fungal plant pathogen Ustilago maydis.</title>
        <authorList>
            <person name="Kamper J."/>
            <person name="Kahmann R."/>
            <person name="Bolker M."/>
            <person name="Ma L.J."/>
            <person name="Brefort T."/>
            <person name="Saville B.J."/>
            <person name="Banuett F."/>
            <person name="Kronstad J.W."/>
            <person name="Gold S.E."/>
            <person name="Muller O."/>
            <person name="Perlin M.H."/>
            <person name="Wosten H.A."/>
            <person name="de Vries R."/>
            <person name="Ruiz-Herrera J."/>
            <person name="Reynaga-Pena C.G."/>
            <person name="Snetselaar K."/>
            <person name="McCann M."/>
            <person name="Perez-Martin J."/>
            <person name="Feldbrugge M."/>
            <person name="Basse C.W."/>
            <person name="Steinberg G."/>
            <person name="Ibeas J.I."/>
            <person name="Holloman W."/>
            <person name="Guzman P."/>
            <person name="Farman M."/>
            <person name="Stajich J.E."/>
            <person name="Sentandreu R."/>
            <person name="Gonzalez-Prieto J.M."/>
            <person name="Kennell J.C."/>
            <person name="Molina L."/>
            <person name="Schirawski J."/>
            <person name="Mendoza-Mendoza A."/>
            <person name="Greilinger D."/>
            <person name="Munch K."/>
            <person name="Rossel N."/>
            <person name="Scherer M."/>
            <person name="Vranes M."/>
            <person name="Ladendorf O."/>
            <person name="Vincon V."/>
            <person name="Fuchs U."/>
            <person name="Sandrock B."/>
            <person name="Meng S."/>
            <person name="Ho E.C."/>
            <person name="Cahill M.J."/>
            <person name="Boyce K.J."/>
            <person name="Klose J."/>
            <person name="Klosterman S.J."/>
            <person name="Deelstra H.J."/>
            <person name="Ortiz-Castellanos L."/>
            <person name="Li W."/>
            <person name="Sanchez-Alonso P."/>
            <person name="Schreier P.H."/>
            <person name="Hauser-Hahn I."/>
            <person name="Vaupel M."/>
            <person name="Koopmann E."/>
            <person name="Friedrich G."/>
            <person name="Voss H."/>
            <person name="Schluter T."/>
            <person name="Margolis J."/>
            <person name="Platt D."/>
            <person name="Swimmer C."/>
            <person name="Gnirke A."/>
            <person name="Chen F."/>
            <person name="Vysotskaia V."/>
            <person name="Mannhaupt G."/>
            <person name="Guldener U."/>
            <person name="Munsterkotter M."/>
            <person name="Haase D."/>
            <person name="Oesterheld M."/>
            <person name="Mewes H.W."/>
            <person name="Mauceli E.W."/>
            <person name="DeCaprio D."/>
            <person name="Wade C.M."/>
            <person name="Butler J."/>
            <person name="Young S."/>
            <person name="Jaffe D.B."/>
            <person name="Calvo S."/>
            <person name="Nusbaum C."/>
            <person name="Galagan J."/>
            <person name="Birren B.W."/>
        </authorList>
    </citation>
    <scope>NUCLEOTIDE SEQUENCE [LARGE SCALE GENOMIC DNA]</scope>
    <source>
        <strain evidence="3">DSM 14603 / FGSC 9021 / UM521</strain>
    </source>
</reference>
<dbReference type="InterPro" id="IPR023753">
    <property type="entry name" value="FAD/NAD-binding_dom"/>
</dbReference>
<dbReference type="GO" id="GO:0005737">
    <property type="term" value="C:cytoplasm"/>
    <property type="evidence" value="ECO:0000318"/>
    <property type="project" value="GO_Central"/>
</dbReference>
<dbReference type="GO" id="GO:0043065">
    <property type="term" value="P:positive regulation of apoptotic process"/>
    <property type="evidence" value="ECO:0000318"/>
    <property type="project" value="GO_Central"/>
</dbReference>
<dbReference type="EMBL" id="CM003155">
    <property type="protein sequence ID" value="KIS66904.1"/>
    <property type="molecule type" value="Genomic_DNA"/>
</dbReference>